<comment type="caution">
    <text evidence="2">The sequence shown here is derived from an EMBL/GenBank/DDBJ whole genome shotgun (WGS) entry which is preliminary data.</text>
</comment>
<organism evidence="2 3">
    <name type="scientific">Helianthus annuus</name>
    <name type="common">Common sunflower</name>
    <dbReference type="NCBI Taxonomy" id="4232"/>
    <lineage>
        <taxon>Eukaryota</taxon>
        <taxon>Viridiplantae</taxon>
        <taxon>Streptophyta</taxon>
        <taxon>Embryophyta</taxon>
        <taxon>Tracheophyta</taxon>
        <taxon>Spermatophyta</taxon>
        <taxon>Magnoliopsida</taxon>
        <taxon>eudicotyledons</taxon>
        <taxon>Gunneridae</taxon>
        <taxon>Pentapetalae</taxon>
        <taxon>asterids</taxon>
        <taxon>campanulids</taxon>
        <taxon>Asterales</taxon>
        <taxon>Asteraceae</taxon>
        <taxon>Asteroideae</taxon>
        <taxon>Heliantheae alliance</taxon>
        <taxon>Heliantheae</taxon>
        <taxon>Helianthus</taxon>
    </lineage>
</organism>
<dbReference type="AlphaFoldDB" id="A0A9K3E0C5"/>
<evidence type="ECO:0000313" key="2">
    <source>
        <dbReference type="EMBL" id="KAF5763924.1"/>
    </source>
</evidence>
<dbReference type="EC" id="1.1.1.331" evidence="2"/>
<dbReference type="SUPFAM" id="SSF51735">
    <property type="entry name" value="NAD(P)-binding Rossmann-fold domains"/>
    <property type="match status" value="1"/>
</dbReference>
<dbReference type="Gramene" id="mRNA:HanXRQr2_Chr15g0686041">
    <property type="protein sequence ID" value="CDS:HanXRQr2_Chr15g0686041.1"/>
    <property type="gene ID" value="HanXRQr2_Chr15g0686041"/>
</dbReference>
<dbReference type="EMBL" id="MNCJ02000330">
    <property type="protein sequence ID" value="KAF5763924.1"/>
    <property type="molecule type" value="Genomic_DNA"/>
</dbReference>
<dbReference type="GO" id="GO:0120529">
    <property type="term" value="F:secoisolariciresinol dehydrogenase activity"/>
    <property type="evidence" value="ECO:0007669"/>
    <property type="project" value="UniProtKB-EC"/>
</dbReference>
<protein>
    <submittedName>
        <fullName evidence="2">Secoisolariciresinol dehydrogenase</fullName>
        <ecNumber evidence="2">1.1.1.331</ecNumber>
    </submittedName>
</protein>
<sequence length="68" mass="7368">MDSEAVENKPNLLADLKGVTLKANDIAKAAIFLVSDEAKHINGQNLFIDGGFGIVNPSFNMFQYPDSL</sequence>
<dbReference type="Gene3D" id="3.40.50.720">
    <property type="entry name" value="NAD(P)-binding Rossmann-like Domain"/>
    <property type="match status" value="1"/>
</dbReference>
<name>A0A9K3E0C5_HELAN</name>
<proteinExistence type="inferred from homology"/>
<dbReference type="Pfam" id="PF13561">
    <property type="entry name" value="adh_short_C2"/>
    <property type="match status" value="1"/>
</dbReference>
<dbReference type="Proteomes" id="UP000215914">
    <property type="component" value="Unassembled WGS sequence"/>
</dbReference>
<keyword evidence="3" id="KW-1185">Reference proteome</keyword>
<dbReference type="PANTHER" id="PTHR42820">
    <property type="entry name" value="SHORT-CHAIN DEHYDROGENASE REDUCTASE"/>
    <property type="match status" value="1"/>
</dbReference>
<keyword evidence="2" id="KW-0560">Oxidoreductase</keyword>
<comment type="similarity">
    <text evidence="1">Belongs to the short-chain dehydrogenases/reductases (SDR) family.</text>
</comment>
<reference evidence="2" key="2">
    <citation type="submission" date="2020-06" db="EMBL/GenBank/DDBJ databases">
        <title>Helianthus annuus Genome sequencing and assembly Release 2.</title>
        <authorList>
            <person name="Gouzy J."/>
            <person name="Langlade N."/>
            <person name="Munos S."/>
        </authorList>
    </citation>
    <scope>NUCLEOTIDE SEQUENCE</scope>
    <source>
        <tissue evidence="2">Leaves</tissue>
    </source>
</reference>
<evidence type="ECO:0000256" key="1">
    <source>
        <dbReference type="ARBA" id="ARBA00006484"/>
    </source>
</evidence>
<gene>
    <name evidence="2" type="ORF">HanXRQr2_Chr15g0686041</name>
</gene>
<dbReference type="PANTHER" id="PTHR42820:SF16">
    <property type="entry name" value="SHORT-CHAIN DEHYDROGENASE REDUCTASE 3B"/>
    <property type="match status" value="1"/>
</dbReference>
<dbReference type="InterPro" id="IPR036291">
    <property type="entry name" value="NAD(P)-bd_dom_sf"/>
</dbReference>
<evidence type="ECO:0000313" key="3">
    <source>
        <dbReference type="Proteomes" id="UP000215914"/>
    </source>
</evidence>
<reference evidence="2" key="1">
    <citation type="journal article" date="2017" name="Nature">
        <title>The sunflower genome provides insights into oil metabolism, flowering and Asterid evolution.</title>
        <authorList>
            <person name="Badouin H."/>
            <person name="Gouzy J."/>
            <person name="Grassa C.J."/>
            <person name="Murat F."/>
            <person name="Staton S.E."/>
            <person name="Cottret L."/>
            <person name="Lelandais-Briere C."/>
            <person name="Owens G.L."/>
            <person name="Carrere S."/>
            <person name="Mayjonade B."/>
            <person name="Legrand L."/>
            <person name="Gill N."/>
            <person name="Kane N.C."/>
            <person name="Bowers J.E."/>
            <person name="Hubner S."/>
            <person name="Bellec A."/>
            <person name="Berard A."/>
            <person name="Berges H."/>
            <person name="Blanchet N."/>
            <person name="Boniface M.C."/>
            <person name="Brunel D."/>
            <person name="Catrice O."/>
            <person name="Chaidir N."/>
            <person name="Claudel C."/>
            <person name="Donnadieu C."/>
            <person name="Faraut T."/>
            <person name="Fievet G."/>
            <person name="Helmstetter N."/>
            <person name="King M."/>
            <person name="Knapp S.J."/>
            <person name="Lai Z."/>
            <person name="Le Paslier M.C."/>
            <person name="Lippi Y."/>
            <person name="Lorenzon L."/>
            <person name="Mandel J.R."/>
            <person name="Marage G."/>
            <person name="Marchand G."/>
            <person name="Marquand E."/>
            <person name="Bret-Mestries E."/>
            <person name="Morien E."/>
            <person name="Nambeesan S."/>
            <person name="Nguyen T."/>
            <person name="Pegot-Espagnet P."/>
            <person name="Pouilly N."/>
            <person name="Raftis F."/>
            <person name="Sallet E."/>
            <person name="Schiex T."/>
            <person name="Thomas J."/>
            <person name="Vandecasteele C."/>
            <person name="Vares D."/>
            <person name="Vear F."/>
            <person name="Vautrin S."/>
            <person name="Crespi M."/>
            <person name="Mangin B."/>
            <person name="Burke J.M."/>
            <person name="Salse J."/>
            <person name="Munos S."/>
            <person name="Vincourt P."/>
            <person name="Rieseberg L.H."/>
            <person name="Langlade N.B."/>
        </authorList>
    </citation>
    <scope>NUCLEOTIDE SEQUENCE</scope>
    <source>
        <tissue evidence="2">Leaves</tissue>
    </source>
</reference>
<dbReference type="InterPro" id="IPR002347">
    <property type="entry name" value="SDR_fam"/>
</dbReference>
<accession>A0A9K3E0C5</accession>